<feature type="domain" description="PepSY" evidence="2">
    <location>
        <begin position="66"/>
        <end position="114"/>
    </location>
</feature>
<organism evidence="3 4">
    <name type="scientific">Staphylococcus lugdunensis</name>
    <dbReference type="NCBI Taxonomy" id="28035"/>
    <lineage>
        <taxon>Bacteria</taxon>
        <taxon>Bacillati</taxon>
        <taxon>Bacillota</taxon>
        <taxon>Bacilli</taxon>
        <taxon>Bacillales</taxon>
        <taxon>Staphylococcaceae</taxon>
        <taxon>Staphylococcus</taxon>
    </lineage>
</organism>
<accession>A0ABD4EIZ5</accession>
<evidence type="ECO:0000259" key="2">
    <source>
        <dbReference type="Pfam" id="PF03413"/>
    </source>
</evidence>
<evidence type="ECO:0000313" key="3">
    <source>
        <dbReference type="EMBL" id="KXA40526.1"/>
    </source>
</evidence>
<proteinExistence type="predicted"/>
<name>A0ABD4EIZ5_STALU</name>
<feature type="domain" description="PepSY" evidence="2">
    <location>
        <begin position="146"/>
        <end position="200"/>
    </location>
</feature>
<feature type="region of interest" description="Disordered" evidence="1">
    <location>
        <begin position="117"/>
        <end position="137"/>
    </location>
</feature>
<sequence length="205" mass="23463">MFSGKRLLTHKKEWNNMKKEKTIALITASALFLGACSQSDNHTTTSNHQKDSHQGTIALKEVKTKPEDAIKKAQNSYKNQQVTEISFEKSNGEWVYKVEQQNPQNHNESEVIVNDKSQRVEHKKSEKGDQDHSDDQDTFKYSEVKSYKSAIKAAQRAFDGEIKEWSLSKDDGKLVYDITLQKDKEQRDITVDAQTGKVIDNQQDD</sequence>
<dbReference type="Gene3D" id="3.10.450.40">
    <property type="match status" value="2"/>
</dbReference>
<evidence type="ECO:0000256" key="1">
    <source>
        <dbReference type="SAM" id="MobiDB-lite"/>
    </source>
</evidence>
<reference evidence="3 4" key="1">
    <citation type="submission" date="2016-01" db="EMBL/GenBank/DDBJ databases">
        <authorList>
            <person name="Mitreva M."/>
            <person name="Pepin K.H."/>
            <person name="Mihindukulasuriya K.A."/>
            <person name="Fulton R."/>
            <person name="Fronick C."/>
            <person name="O'Laughlin M."/>
            <person name="Miner T."/>
            <person name="Herter B."/>
            <person name="Rosa B.A."/>
            <person name="Cordes M."/>
            <person name="Tomlinson C."/>
            <person name="Wollam A."/>
            <person name="Palsikar V.B."/>
            <person name="Mardis E.R."/>
            <person name="Wilson R.K."/>
        </authorList>
    </citation>
    <scope>NUCLEOTIDE SEQUENCE [LARGE SCALE GENOMIC DNA]</scope>
    <source>
        <strain evidence="3 4">MJR7738</strain>
    </source>
</reference>
<dbReference type="InterPro" id="IPR025711">
    <property type="entry name" value="PepSY"/>
</dbReference>
<evidence type="ECO:0000313" key="4">
    <source>
        <dbReference type="Proteomes" id="UP000070063"/>
    </source>
</evidence>
<dbReference type="EMBL" id="LRQI01000003">
    <property type="protein sequence ID" value="KXA40526.1"/>
    <property type="molecule type" value="Genomic_DNA"/>
</dbReference>
<dbReference type="AlphaFoldDB" id="A0ABD4EIZ5"/>
<dbReference type="Proteomes" id="UP000070063">
    <property type="component" value="Unassembled WGS sequence"/>
</dbReference>
<protein>
    <submittedName>
        <fullName evidence="3">Peptidase propeptide and YPEB domain protein</fullName>
    </submittedName>
</protein>
<dbReference type="Pfam" id="PF03413">
    <property type="entry name" value="PepSY"/>
    <property type="match status" value="2"/>
</dbReference>
<gene>
    <name evidence="3" type="ORF">HMPREF3225_00043</name>
</gene>
<comment type="caution">
    <text evidence="3">The sequence shown here is derived from an EMBL/GenBank/DDBJ whole genome shotgun (WGS) entry which is preliminary data.</text>
</comment>